<feature type="transmembrane region" description="Helical" evidence="8">
    <location>
        <begin position="12"/>
        <end position="34"/>
    </location>
</feature>
<dbReference type="RefSeq" id="WP_345247778.1">
    <property type="nucleotide sequence ID" value="NZ_BAABFO010000005.1"/>
</dbReference>
<dbReference type="CDD" id="cd06261">
    <property type="entry name" value="TM_PBP2"/>
    <property type="match status" value="2"/>
</dbReference>
<feature type="transmembrane region" description="Helical" evidence="8">
    <location>
        <begin position="534"/>
        <end position="557"/>
    </location>
</feature>
<reference evidence="11" key="1">
    <citation type="journal article" date="2019" name="Int. J. Syst. Evol. Microbiol.">
        <title>The Global Catalogue of Microorganisms (GCM) 10K type strain sequencing project: providing services to taxonomists for standard genome sequencing and annotation.</title>
        <authorList>
            <consortium name="The Broad Institute Genomics Platform"/>
            <consortium name="The Broad Institute Genome Sequencing Center for Infectious Disease"/>
            <person name="Wu L."/>
            <person name="Ma J."/>
        </authorList>
    </citation>
    <scope>NUCLEOTIDE SEQUENCE [LARGE SCALE GENOMIC DNA]</scope>
    <source>
        <strain evidence="11">JCM 17666</strain>
    </source>
</reference>
<keyword evidence="4" id="KW-0997">Cell inner membrane</keyword>
<feature type="transmembrane region" description="Helical" evidence="8">
    <location>
        <begin position="102"/>
        <end position="122"/>
    </location>
</feature>
<evidence type="ECO:0000313" key="11">
    <source>
        <dbReference type="Proteomes" id="UP001501671"/>
    </source>
</evidence>
<evidence type="ECO:0000256" key="2">
    <source>
        <dbReference type="ARBA" id="ARBA00022448"/>
    </source>
</evidence>
<evidence type="ECO:0000256" key="5">
    <source>
        <dbReference type="ARBA" id="ARBA00022692"/>
    </source>
</evidence>
<proteinExistence type="inferred from homology"/>
<dbReference type="PROSITE" id="PS50928">
    <property type="entry name" value="ABC_TM1"/>
    <property type="match status" value="2"/>
</dbReference>
<keyword evidence="7 8" id="KW-0472">Membrane</keyword>
<evidence type="ECO:0000256" key="6">
    <source>
        <dbReference type="ARBA" id="ARBA00022989"/>
    </source>
</evidence>
<dbReference type="InterPro" id="IPR035906">
    <property type="entry name" value="MetI-like_sf"/>
</dbReference>
<organism evidence="10 11">
    <name type="scientific">Pigmentiphaga soli</name>
    <dbReference type="NCBI Taxonomy" id="1007095"/>
    <lineage>
        <taxon>Bacteria</taxon>
        <taxon>Pseudomonadati</taxon>
        <taxon>Pseudomonadota</taxon>
        <taxon>Betaproteobacteria</taxon>
        <taxon>Burkholderiales</taxon>
        <taxon>Alcaligenaceae</taxon>
        <taxon>Pigmentiphaga</taxon>
    </lineage>
</organism>
<comment type="caution">
    <text evidence="10">The sequence shown here is derived from an EMBL/GenBank/DDBJ whole genome shotgun (WGS) entry which is preliminary data.</text>
</comment>
<accession>A0ABP8GQE9</accession>
<name>A0ABP8GQE9_9BURK</name>
<dbReference type="Pfam" id="PF00528">
    <property type="entry name" value="BPD_transp_1"/>
    <property type="match status" value="2"/>
</dbReference>
<dbReference type="Proteomes" id="UP001501671">
    <property type="component" value="Unassembled WGS sequence"/>
</dbReference>
<feature type="transmembrane region" description="Helical" evidence="8">
    <location>
        <begin position="363"/>
        <end position="385"/>
    </location>
</feature>
<keyword evidence="11" id="KW-1185">Reference proteome</keyword>
<keyword evidence="6 8" id="KW-1133">Transmembrane helix</keyword>
<feature type="transmembrane region" description="Helical" evidence="8">
    <location>
        <begin position="59"/>
        <end position="90"/>
    </location>
</feature>
<keyword evidence="3" id="KW-1003">Cell membrane</keyword>
<dbReference type="InterPro" id="IPR000515">
    <property type="entry name" value="MetI-like"/>
</dbReference>
<dbReference type="SUPFAM" id="SSF161098">
    <property type="entry name" value="MetI-like"/>
    <property type="match status" value="2"/>
</dbReference>
<evidence type="ECO:0000256" key="3">
    <source>
        <dbReference type="ARBA" id="ARBA00022475"/>
    </source>
</evidence>
<protein>
    <submittedName>
        <fullName evidence="10">Iron ABC transporter permease</fullName>
    </submittedName>
</protein>
<evidence type="ECO:0000256" key="4">
    <source>
        <dbReference type="ARBA" id="ARBA00022519"/>
    </source>
</evidence>
<comment type="subcellular location">
    <subcellularLocation>
        <location evidence="1">Cell inner membrane</location>
        <topology evidence="1">Multi-pass membrane protein</topology>
    </subcellularLocation>
    <subcellularLocation>
        <location evidence="8">Cell membrane</location>
        <topology evidence="8">Multi-pass membrane protein</topology>
    </subcellularLocation>
</comment>
<evidence type="ECO:0000256" key="7">
    <source>
        <dbReference type="ARBA" id="ARBA00023136"/>
    </source>
</evidence>
<evidence type="ECO:0000256" key="8">
    <source>
        <dbReference type="RuleBase" id="RU363032"/>
    </source>
</evidence>
<feature type="transmembrane region" description="Helical" evidence="8">
    <location>
        <begin position="432"/>
        <end position="451"/>
    </location>
</feature>
<feature type="domain" description="ABC transmembrane type-1" evidence="9">
    <location>
        <begin position="360"/>
        <end position="552"/>
    </location>
</feature>
<feature type="transmembrane region" description="Helical" evidence="8">
    <location>
        <begin position="250"/>
        <end position="269"/>
    </location>
</feature>
<keyword evidence="2 8" id="KW-0813">Transport</keyword>
<keyword evidence="5 8" id="KW-0812">Transmembrane</keyword>
<dbReference type="Gene3D" id="1.10.3720.10">
    <property type="entry name" value="MetI-like"/>
    <property type="match status" value="2"/>
</dbReference>
<evidence type="ECO:0000313" key="10">
    <source>
        <dbReference type="EMBL" id="GAA4328495.1"/>
    </source>
</evidence>
<sequence>MVRVDKDEAARSVIVAMLVATIMMPVGLIVYQSLLDQPFFSPRAAFGWSAYLYIFQDPIFWQALGTTILLSVGMVVIAVPLGAGLAFLLTRTDLKGRRWFESLVLVPIFISSIVLAFGYTVSVGPSGFVSLALRPLFGDVPWNLYSLPGLIIAAGLSHVPHVYLYVSTAMKNIASDQEEAARTAGAGTWRVMTTVTLPLVMPAIVFSAALNVLLGFELFGLPLILGDPSGIVVLTTYIYKLTTLLGVPSYQLMAAVTVVLIVLTLPLVLMQRRFLRRGRSFATVGGKGGRVNLIRLGTRGQVVALTLLCLWLIVAVILPIGGIALRAFVSAWGMGINPFNYLTLANFGNLLDVPSLTRGIVNTILLSTIGGGIAVIVYTVVALAGHRWKGLGAAALDYSVLLPRALPGLIIGLAFFWVFLFVTPLRPIRTTLIALLIAYTIVGLSYGLRLIQATLLQIGPELEEVARTTGARMMRVRRDILIPLIRPGLVGAWVLIIIIFLREYSTGVYLMGAGTEVIGSLIVGLLATGAVDTVAALSLISIVLTAIGLFVAMRLGVRVHD</sequence>
<gene>
    <name evidence="10" type="ORF">GCM10023144_14350</name>
</gene>
<feature type="transmembrane region" description="Helical" evidence="8">
    <location>
        <begin position="302"/>
        <end position="325"/>
    </location>
</feature>
<feature type="transmembrane region" description="Helical" evidence="8">
    <location>
        <begin position="508"/>
        <end position="528"/>
    </location>
</feature>
<dbReference type="EMBL" id="BAABFO010000005">
    <property type="protein sequence ID" value="GAA4328495.1"/>
    <property type="molecule type" value="Genomic_DNA"/>
</dbReference>
<evidence type="ECO:0000256" key="1">
    <source>
        <dbReference type="ARBA" id="ARBA00004429"/>
    </source>
</evidence>
<feature type="transmembrane region" description="Helical" evidence="8">
    <location>
        <begin position="405"/>
        <end position="425"/>
    </location>
</feature>
<feature type="transmembrane region" description="Helical" evidence="8">
    <location>
        <begin position="199"/>
        <end position="225"/>
    </location>
</feature>
<feature type="transmembrane region" description="Helical" evidence="8">
    <location>
        <begin position="142"/>
        <end position="166"/>
    </location>
</feature>
<comment type="similarity">
    <text evidence="8">Belongs to the binding-protein-dependent transport system permease family.</text>
</comment>
<dbReference type="PANTHER" id="PTHR43357">
    <property type="entry name" value="INNER MEMBRANE ABC TRANSPORTER PERMEASE PROTEIN YDCV"/>
    <property type="match status" value="1"/>
</dbReference>
<feature type="domain" description="ABC transmembrane type-1" evidence="9">
    <location>
        <begin position="64"/>
        <end position="271"/>
    </location>
</feature>
<dbReference type="PANTHER" id="PTHR43357:SF4">
    <property type="entry name" value="INNER MEMBRANE ABC TRANSPORTER PERMEASE PROTEIN YDCV"/>
    <property type="match status" value="1"/>
</dbReference>
<feature type="transmembrane region" description="Helical" evidence="8">
    <location>
        <begin position="331"/>
        <end position="351"/>
    </location>
</feature>
<feature type="transmembrane region" description="Helical" evidence="8">
    <location>
        <begin position="480"/>
        <end position="501"/>
    </location>
</feature>
<evidence type="ECO:0000259" key="9">
    <source>
        <dbReference type="PROSITE" id="PS50928"/>
    </source>
</evidence>